<gene>
    <name evidence="7" type="ORF">CH371_01330</name>
</gene>
<evidence type="ECO:0000256" key="4">
    <source>
        <dbReference type="ARBA" id="ARBA00023027"/>
    </source>
</evidence>
<evidence type="ECO:0000256" key="6">
    <source>
        <dbReference type="ARBA" id="ARBA00047561"/>
    </source>
</evidence>
<dbReference type="PANTHER" id="PTHR35330">
    <property type="entry name" value="SIROHEME BIOSYNTHESIS PROTEIN MET8"/>
    <property type="match status" value="1"/>
</dbReference>
<comment type="caution">
    <text evidence="7">The sequence shown here is derived from an EMBL/GenBank/DDBJ whole genome shotgun (WGS) entry which is preliminary data.</text>
</comment>
<dbReference type="RefSeq" id="WP_100757368.1">
    <property type="nucleotide sequence ID" value="NZ_NPDT01000001.1"/>
</dbReference>
<dbReference type="EMBL" id="NPDT01000001">
    <property type="protein sequence ID" value="PJZ66773.1"/>
    <property type="molecule type" value="Genomic_DNA"/>
</dbReference>
<dbReference type="EC" id="1.3.1.76" evidence="2"/>
<comment type="pathway">
    <text evidence="1">Porphyrin-containing compound metabolism; siroheme biosynthesis; sirohydrochlorin from precorrin-2: step 1/1.</text>
</comment>
<evidence type="ECO:0000313" key="7">
    <source>
        <dbReference type="EMBL" id="PJZ66773.1"/>
    </source>
</evidence>
<dbReference type="Pfam" id="PF13241">
    <property type="entry name" value="NAD_binding_7"/>
    <property type="match status" value="1"/>
</dbReference>
<organism evidence="7 8">
    <name type="scientific">Leptospira wolffii</name>
    <dbReference type="NCBI Taxonomy" id="409998"/>
    <lineage>
        <taxon>Bacteria</taxon>
        <taxon>Pseudomonadati</taxon>
        <taxon>Spirochaetota</taxon>
        <taxon>Spirochaetia</taxon>
        <taxon>Leptospirales</taxon>
        <taxon>Leptospiraceae</taxon>
        <taxon>Leptospira</taxon>
    </lineage>
</organism>
<dbReference type="GO" id="GO:0004325">
    <property type="term" value="F:ferrochelatase activity"/>
    <property type="evidence" value="ECO:0007669"/>
    <property type="project" value="InterPro"/>
</dbReference>
<keyword evidence="5" id="KW-0627">Porphyrin biosynthesis</keyword>
<evidence type="ECO:0000256" key="5">
    <source>
        <dbReference type="ARBA" id="ARBA00023244"/>
    </source>
</evidence>
<dbReference type="InterPro" id="IPR006367">
    <property type="entry name" value="Sirohaem_synthase_N"/>
</dbReference>
<dbReference type="AlphaFoldDB" id="A0A2M9ZEC7"/>
<dbReference type="SUPFAM" id="SSF75615">
    <property type="entry name" value="Siroheme synthase middle domains-like"/>
    <property type="match status" value="1"/>
</dbReference>
<dbReference type="UniPathway" id="UPA00262">
    <property type="reaction ID" value="UER00222"/>
</dbReference>
<proteinExistence type="predicted"/>
<dbReference type="SUPFAM" id="SSF51735">
    <property type="entry name" value="NAD(P)-binding Rossmann-fold domains"/>
    <property type="match status" value="1"/>
</dbReference>
<dbReference type="InterPro" id="IPR028161">
    <property type="entry name" value="Met8-like"/>
</dbReference>
<keyword evidence="4" id="KW-0520">NAD</keyword>
<sequence>MSELLPAFLKLDGKKVLVVGGGNVALEKLQHLLKTGCDLTVISKQFKAEVSALLEKDGTARKLERAVRSEDLDGYHLVYSATNDSETNRSLVDYANRKNIWINCVDDPRFCDFYSAAYFDRGPIRVAFSTQGKFAGLAGTVRTLVGEILPEEHDEELEELLKIRELAKVKIGDSNVRKAALKGLLGEFREKYLSSTTKS</sequence>
<evidence type="ECO:0000256" key="2">
    <source>
        <dbReference type="ARBA" id="ARBA00012400"/>
    </source>
</evidence>
<evidence type="ECO:0000313" key="8">
    <source>
        <dbReference type="Proteomes" id="UP000231912"/>
    </source>
</evidence>
<protein>
    <recommendedName>
        <fullName evidence="2">precorrin-2 dehydrogenase</fullName>
        <ecNumber evidence="2">1.3.1.76</ecNumber>
    </recommendedName>
</protein>
<evidence type="ECO:0000256" key="1">
    <source>
        <dbReference type="ARBA" id="ARBA00005010"/>
    </source>
</evidence>
<dbReference type="Proteomes" id="UP000231912">
    <property type="component" value="Unassembled WGS sequence"/>
</dbReference>
<name>A0A2M9ZEC7_9LEPT</name>
<evidence type="ECO:0000256" key="3">
    <source>
        <dbReference type="ARBA" id="ARBA00023002"/>
    </source>
</evidence>
<dbReference type="GO" id="GO:0019354">
    <property type="term" value="P:siroheme biosynthetic process"/>
    <property type="evidence" value="ECO:0007669"/>
    <property type="project" value="UniProtKB-UniPathway"/>
</dbReference>
<reference evidence="7 8" key="1">
    <citation type="submission" date="2017-07" db="EMBL/GenBank/DDBJ databases">
        <title>Leptospira spp. isolated from tropical soils.</title>
        <authorList>
            <person name="Thibeaux R."/>
            <person name="Iraola G."/>
            <person name="Ferres I."/>
            <person name="Bierque E."/>
            <person name="Girault D."/>
            <person name="Soupe-Gilbert M.-E."/>
            <person name="Picardeau M."/>
            <person name="Goarant C."/>
        </authorList>
    </citation>
    <scope>NUCLEOTIDE SEQUENCE [LARGE SCALE GENOMIC DNA]</scope>
    <source>
        <strain evidence="7 8">FH2-C-A2</strain>
    </source>
</reference>
<keyword evidence="3" id="KW-0560">Oxidoreductase</keyword>
<dbReference type="InterPro" id="IPR036291">
    <property type="entry name" value="NAD(P)-bd_dom_sf"/>
</dbReference>
<comment type="catalytic activity">
    <reaction evidence="6">
        <text>precorrin-2 + NAD(+) = sirohydrochlorin + NADH + 2 H(+)</text>
        <dbReference type="Rhea" id="RHEA:15613"/>
        <dbReference type="ChEBI" id="CHEBI:15378"/>
        <dbReference type="ChEBI" id="CHEBI:57540"/>
        <dbReference type="ChEBI" id="CHEBI:57945"/>
        <dbReference type="ChEBI" id="CHEBI:58351"/>
        <dbReference type="ChEBI" id="CHEBI:58827"/>
        <dbReference type="EC" id="1.3.1.76"/>
    </reaction>
</comment>
<dbReference type="GO" id="GO:0043115">
    <property type="term" value="F:precorrin-2 dehydrogenase activity"/>
    <property type="evidence" value="ECO:0007669"/>
    <property type="project" value="UniProtKB-EC"/>
</dbReference>
<dbReference type="NCBIfam" id="TIGR01470">
    <property type="entry name" value="cysG_Nterm"/>
    <property type="match status" value="1"/>
</dbReference>
<accession>A0A2M9ZEC7</accession>
<dbReference type="Gene3D" id="3.40.50.720">
    <property type="entry name" value="NAD(P)-binding Rossmann-like Domain"/>
    <property type="match status" value="1"/>
</dbReference>
<dbReference type="PANTHER" id="PTHR35330:SF1">
    <property type="entry name" value="SIROHEME BIOSYNTHESIS PROTEIN MET8"/>
    <property type="match status" value="1"/>
</dbReference>